<organism evidence="3">
    <name type="scientific">Mesocestoides corti</name>
    <name type="common">Flatworm</name>
    <dbReference type="NCBI Taxonomy" id="53468"/>
    <lineage>
        <taxon>Eukaryota</taxon>
        <taxon>Metazoa</taxon>
        <taxon>Spiralia</taxon>
        <taxon>Lophotrochozoa</taxon>
        <taxon>Platyhelminthes</taxon>
        <taxon>Cestoda</taxon>
        <taxon>Eucestoda</taxon>
        <taxon>Cyclophyllidea</taxon>
        <taxon>Mesocestoididae</taxon>
        <taxon>Mesocestoides</taxon>
    </lineage>
</organism>
<sequence>MVLQRDGRSNAHECVFVVVLESAFLRPVIAILREAFAVLQLHNPAPLLVLASLDNVVFICMMEHVAVKTKSFKTRIARLWLSVMSEPHSASSTTIERVKTPSPILNSAF</sequence>
<protein>
    <submittedName>
        <fullName evidence="3">Secreted protein</fullName>
    </submittedName>
</protein>
<evidence type="ECO:0000313" key="1">
    <source>
        <dbReference type="EMBL" id="VDD77853.1"/>
    </source>
</evidence>
<reference evidence="3" key="1">
    <citation type="submission" date="2017-02" db="UniProtKB">
        <authorList>
            <consortium name="WormBaseParasite"/>
        </authorList>
    </citation>
    <scope>IDENTIFICATION</scope>
</reference>
<keyword evidence="2" id="KW-1185">Reference proteome</keyword>
<reference evidence="1 2" key="2">
    <citation type="submission" date="2018-10" db="EMBL/GenBank/DDBJ databases">
        <authorList>
            <consortium name="Pathogen Informatics"/>
        </authorList>
    </citation>
    <scope>NUCLEOTIDE SEQUENCE [LARGE SCALE GENOMIC DNA]</scope>
</reference>
<evidence type="ECO:0000313" key="3">
    <source>
        <dbReference type="WBParaSite" id="MCOS_0000385501-mRNA-1"/>
    </source>
</evidence>
<name>A0A0R3UAA7_MESCO</name>
<gene>
    <name evidence="1" type="ORF">MCOS_LOCUS3856</name>
</gene>
<proteinExistence type="predicted"/>
<dbReference type="Proteomes" id="UP000267029">
    <property type="component" value="Unassembled WGS sequence"/>
</dbReference>
<accession>A0A0R3UAA7</accession>
<dbReference type="EMBL" id="UXSR01001052">
    <property type="protein sequence ID" value="VDD77853.1"/>
    <property type="molecule type" value="Genomic_DNA"/>
</dbReference>
<dbReference type="WBParaSite" id="MCOS_0000385501-mRNA-1">
    <property type="protein sequence ID" value="MCOS_0000385501-mRNA-1"/>
    <property type="gene ID" value="MCOS_0000385501"/>
</dbReference>
<dbReference type="AlphaFoldDB" id="A0A0R3UAA7"/>
<evidence type="ECO:0000313" key="2">
    <source>
        <dbReference type="Proteomes" id="UP000267029"/>
    </source>
</evidence>